<gene>
    <name evidence="2" type="ORF">DEF24_26875</name>
</gene>
<dbReference type="RefSeq" id="WP_220270091.1">
    <property type="nucleotide sequence ID" value="NZ_QEIN01000465.1"/>
</dbReference>
<dbReference type="EMBL" id="QEIN01000465">
    <property type="protein sequence ID" value="RCV47704.1"/>
    <property type="molecule type" value="Genomic_DNA"/>
</dbReference>
<comment type="caution">
    <text evidence="2">The sequence shown here is derived from an EMBL/GenBank/DDBJ whole genome shotgun (WGS) entry which is preliminary data.</text>
</comment>
<feature type="region of interest" description="Disordered" evidence="1">
    <location>
        <begin position="110"/>
        <end position="130"/>
    </location>
</feature>
<feature type="region of interest" description="Disordered" evidence="1">
    <location>
        <begin position="1"/>
        <end position="26"/>
    </location>
</feature>
<dbReference type="Proteomes" id="UP000253318">
    <property type="component" value="Unassembled WGS sequence"/>
</dbReference>
<evidence type="ECO:0000313" key="3">
    <source>
        <dbReference type="Proteomes" id="UP000253318"/>
    </source>
</evidence>
<proteinExistence type="predicted"/>
<accession>A0A368SXN7</accession>
<reference evidence="2 3" key="1">
    <citation type="submission" date="2018-04" db="EMBL/GenBank/DDBJ databases">
        <title>Novel actinobacteria from marine sediment.</title>
        <authorList>
            <person name="Ng Z.Y."/>
            <person name="Tan G.Y.A."/>
        </authorList>
    </citation>
    <scope>NUCLEOTIDE SEQUENCE [LARGE SCALE GENOMIC DNA]</scope>
    <source>
        <strain evidence="2 3">TPS81</strain>
    </source>
</reference>
<evidence type="ECO:0000256" key="1">
    <source>
        <dbReference type="SAM" id="MobiDB-lite"/>
    </source>
</evidence>
<name>A0A368SXN7_9ACTN</name>
<sequence>AGHRRPVAAEPLNHAIGRPGRPWERARPAGEVAGEVGRLLTGVLSSGPGVPGEPVRELAAALARELAEGFRDCASGAPRLRTAPPATTRCTCSAATSTAAPSGCPWRPRGRARTVGGRTRARRADRTAPPRTRTAAEYRRAGLAVRADRAAVLLGESVWLTDNDRMDVRAWTGPFGRDVDAAVPDSADAAARAWWPESEPRERLLAAERWEEDGDGGPVPRRLDAGTLARSLADFEEHDLAQARSAAWVMGEIGDDDVDDDPQPRFPGDRLVAIPGHDLVGTVTELAAAGSGGARPRAEGIGLPIEECEDAGFRFCLLLVGAACVGAATVDATP</sequence>
<dbReference type="AlphaFoldDB" id="A0A368SXN7"/>
<protein>
    <submittedName>
        <fullName evidence="2">Uncharacterized protein</fullName>
    </submittedName>
</protein>
<evidence type="ECO:0000313" key="2">
    <source>
        <dbReference type="EMBL" id="RCV47704.1"/>
    </source>
</evidence>
<keyword evidence="3" id="KW-1185">Reference proteome</keyword>
<organism evidence="2 3">
    <name type="scientific">Marinitenerispora sediminis</name>
    <dbReference type="NCBI Taxonomy" id="1931232"/>
    <lineage>
        <taxon>Bacteria</taxon>
        <taxon>Bacillati</taxon>
        <taxon>Actinomycetota</taxon>
        <taxon>Actinomycetes</taxon>
        <taxon>Streptosporangiales</taxon>
        <taxon>Nocardiopsidaceae</taxon>
        <taxon>Marinitenerispora</taxon>
    </lineage>
</organism>
<feature type="non-terminal residue" evidence="2">
    <location>
        <position position="1"/>
    </location>
</feature>